<organism evidence="2 3">
    <name type="scientific">Tetragenococcus halophilus (strain DSM 20338 / JCM 20259 / NCIMB 9735 / NBRC 12172)</name>
    <name type="common">Pediococcus halophilus</name>
    <dbReference type="NCBI Taxonomy" id="945021"/>
    <lineage>
        <taxon>Bacteria</taxon>
        <taxon>Bacillati</taxon>
        <taxon>Bacillota</taxon>
        <taxon>Bacilli</taxon>
        <taxon>Lactobacillales</taxon>
        <taxon>Enterococcaceae</taxon>
        <taxon>Tetragenococcus</taxon>
    </lineage>
</organism>
<dbReference type="GO" id="GO:0003677">
    <property type="term" value="F:DNA binding"/>
    <property type="evidence" value="ECO:0007669"/>
    <property type="project" value="InterPro"/>
</dbReference>
<dbReference type="Gene3D" id="1.10.10.10">
    <property type="entry name" value="Winged helix-like DNA-binding domain superfamily/Winged helix DNA-binding domain"/>
    <property type="match status" value="1"/>
</dbReference>
<dbReference type="InterPro" id="IPR036388">
    <property type="entry name" value="WH-like_DNA-bd_sf"/>
</dbReference>
<protein>
    <recommendedName>
        <fullName evidence="1">RNA polymerase sigma factor 70 region 4 type 2 domain-containing protein</fullName>
    </recommendedName>
</protein>
<dbReference type="SUPFAM" id="SSF88659">
    <property type="entry name" value="Sigma3 and sigma4 domains of RNA polymerase sigma factors"/>
    <property type="match status" value="1"/>
</dbReference>
<dbReference type="RefSeq" id="WP_014124245.1">
    <property type="nucleotide sequence ID" value="NC_016052.1"/>
</dbReference>
<dbReference type="GO" id="GO:0006352">
    <property type="term" value="P:DNA-templated transcription initiation"/>
    <property type="evidence" value="ECO:0007669"/>
    <property type="project" value="InterPro"/>
</dbReference>
<feature type="domain" description="RNA polymerase sigma factor 70 region 4 type 2" evidence="1">
    <location>
        <begin position="128"/>
        <end position="179"/>
    </location>
</feature>
<dbReference type="EMBL" id="AP012046">
    <property type="protein sequence ID" value="BAK94181.1"/>
    <property type="molecule type" value="Genomic_DNA"/>
</dbReference>
<dbReference type="InterPro" id="IPR013249">
    <property type="entry name" value="RNA_pol_sigma70_r4_t2"/>
</dbReference>
<evidence type="ECO:0000259" key="1">
    <source>
        <dbReference type="Pfam" id="PF08281"/>
    </source>
</evidence>
<dbReference type="GO" id="GO:0016987">
    <property type="term" value="F:sigma factor activity"/>
    <property type="evidence" value="ECO:0007669"/>
    <property type="project" value="InterPro"/>
</dbReference>
<dbReference type="Proteomes" id="UP000002663">
    <property type="component" value="Chromosome"/>
</dbReference>
<gene>
    <name evidence="2" type="ordered locus">TEH_08540</name>
</gene>
<dbReference type="AlphaFoldDB" id="A0AAN1SGL9"/>
<proteinExistence type="predicted"/>
<evidence type="ECO:0000313" key="2">
    <source>
        <dbReference type="EMBL" id="BAK94181.1"/>
    </source>
</evidence>
<reference evidence="2 3" key="1">
    <citation type="submission" date="2011-01" db="EMBL/GenBank/DDBJ databases">
        <title>Whole genome sequence of Tetragenococcus halophilus NBRC 12172.</title>
        <authorList>
            <person name="Nakazawa H."/>
            <person name="Omata S."/>
            <person name="Koga C."/>
            <person name="Watanabe Y."/>
            <person name="Katano Y."/>
            <person name="Ito N."/>
            <person name="Tsukatani N."/>
            <person name="Ankai A."/>
            <person name="Oguchi A."/>
            <person name="Fukui S."/>
            <person name="Yashiro I."/>
            <person name="Kamata S."/>
            <person name="Hashimoto Y."/>
            <person name="Yamazaki J."/>
            <person name="Taguchi H."/>
            <person name="Tanaka A."/>
            <person name="Koyama T."/>
            <person name="Ichige A."/>
            <person name="Hanya Y."/>
            <person name="Tanikawa S."/>
            <person name="Yamazaki S."/>
            <person name="Fujita N."/>
        </authorList>
    </citation>
    <scope>NUCLEOTIDE SEQUENCE [LARGE SCALE GENOMIC DNA]</scope>
    <source>
        <strain evidence="3">DSM 20338 / JCM 20259 / NCIMB 9735 / NBRC 12172</strain>
    </source>
</reference>
<accession>A0AAN1SGL9</accession>
<dbReference type="InterPro" id="IPR013324">
    <property type="entry name" value="RNA_pol_sigma_r3/r4-like"/>
</dbReference>
<name>A0AAN1SGL9_TETHN</name>
<dbReference type="Pfam" id="PF08281">
    <property type="entry name" value="Sigma70_r4_2"/>
    <property type="match status" value="1"/>
</dbReference>
<sequence length="192" mass="22530">MEGKELAQEYANDLKPLRAIYSFLKDRRDNCQRLVTECEEHQAWELAEEFNAEYIDYRQRCKDIGAIISSSQYSIQWLRTKHEPQGPGVSKLPYTKREVQVDDVDKVLTLQNTFETTYPNLTEDEIAEVHSFLSMLSERERDVFVSIRGKRNTHSQTARYLGISESAMYSYLRRAEEKIDKKLNSTLQMSLF</sequence>
<dbReference type="KEGG" id="thl:TEH_08540"/>
<evidence type="ECO:0000313" key="3">
    <source>
        <dbReference type="Proteomes" id="UP000002663"/>
    </source>
</evidence>